<comment type="caution">
    <text evidence="3">The sequence shown here is derived from an EMBL/GenBank/DDBJ whole genome shotgun (WGS) entry which is preliminary data.</text>
</comment>
<dbReference type="Gene3D" id="3.20.20.370">
    <property type="entry name" value="Glycoside hydrolase/deacetylase"/>
    <property type="match status" value="1"/>
</dbReference>
<gene>
    <name evidence="3" type="ORF">EJP82_24405</name>
</gene>
<dbReference type="InterPro" id="IPR054467">
    <property type="entry name" value="YkoP-like_dom"/>
</dbReference>
<accession>A0A433XZW8</accession>
<dbReference type="GO" id="GO:0016810">
    <property type="term" value="F:hydrolase activity, acting on carbon-nitrogen (but not peptide) bonds"/>
    <property type="evidence" value="ECO:0007669"/>
    <property type="project" value="InterPro"/>
</dbReference>
<dbReference type="Pfam" id="PF01522">
    <property type="entry name" value="Polysacc_deac_1"/>
    <property type="match status" value="1"/>
</dbReference>
<dbReference type="Proteomes" id="UP000279446">
    <property type="component" value="Unassembled WGS sequence"/>
</dbReference>
<dbReference type="CDD" id="cd10959">
    <property type="entry name" value="CE4_NodB_like_3"/>
    <property type="match status" value="1"/>
</dbReference>
<sequence>METLLLGLFYISTLYAFIPGVITRLFGFRVFRHGVSKDNFALTFDDGPDPIYTPKLLDLLELYGAKATFFVVGSNAEKYPELVQRMHEEGHLIGIHNYVHKTNWLMAPATVKKQIQKTTKIIHDITGVTTHYYRPPWGIVNLFDFAKRNETQIVLWSAMFGDWRQRIGADRLTKRMMKKLRGGEVFLLHDCGTTLGANSDAPVQMLIALERVLQEAQQRGLQSIRIDEMIEISHATKKKGAFASSSPVGEKSQHRAKPALTRTKKFIVSLWLLWERIFHFLFQLKTTNQEDPIFYFRPRPYHGETVTMVGDIPLVSGDRVLELHFDNKKLFQIGTRSRSSIHLAIQMIRGVEKTLPELAQYVIEHPELHDVKALYGVTMINRGPEQLGFTVMDLPNSLFAKTSKIYLKFLMSVIHPSGGARLKQSSPKELVPKLLVMPIELLLERYSDGGSHRKLKDDRRKQQEGTSEITEVQETEAVFSTSLT</sequence>
<dbReference type="InterPro" id="IPR011330">
    <property type="entry name" value="Glyco_hydro/deAcase_b/a-brl"/>
</dbReference>
<protein>
    <submittedName>
        <fullName evidence="3">Polysaccharide deacetylase family protein</fullName>
    </submittedName>
</protein>
<dbReference type="PANTHER" id="PTHR10587">
    <property type="entry name" value="GLYCOSYL TRANSFERASE-RELATED"/>
    <property type="match status" value="1"/>
</dbReference>
<feature type="domain" description="NodB homology" evidence="2">
    <location>
        <begin position="38"/>
        <end position="224"/>
    </location>
</feature>
<dbReference type="GO" id="GO:0005975">
    <property type="term" value="P:carbohydrate metabolic process"/>
    <property type="evidence" value="ECO:0007669"/>
    <property type="project" value="InterPro"/>
</dbReference>
<name>A0A433XZW8_9BACL</name>
<organism evidence="3 4">
    <name type="scientific">Paenibacillus anaericanus</name>
    <dbReference type="NCBI Taxonomy" id="170367"/>
    <lineage>
        <taxon>Bacteria</taxon>
        <taxon>Bacillati</taxon>
        <taxon>Bacillota</taxon>
        <taxon>Bacilli</taxon>
        <taxon>Bacillales</taxon>
        <taxon>Paenibacillaceae</taxon>
        <taxon>Paenibacillus</taxon>
    </lineage>
</organism>
<evidence type="ECO:0000313" key="4">
    <source>
        <dbReference type="Proteomes" id="UP000279446"/>
    </source>
</evidence>
<feature type="compositionally biased region" description="Basic and acidic residues" evidence="1">
    <location>
        <begin position="450"/>
        <end position="463"/>
    </location>
</feature>
<dbReference type="Pfam" id="PF22790">
    <property type="entry name" value="YkoP"/>
    <property type="match status" value="1"/>
</dbReference>
<feature type="region of interest" description="Disordered" evidence="1">
    <location>
        <begin position="450"/>
        <end position="469"/>
    </location>
</feature>
<dbReference type="AlphaFoldDB" id="A0A433XZW8"/>
<evidence type="ECO:0000256" key="1">
    <source>
        <dbReference type="SAM" id="MobiDB-lite"/>
    </source>
</evidence>
<dbReference type="RefSeq" id="WP_127194667.1">
    <property type="nucleotide sequence ID" value="NZ_RZNY01000033.1"/>
</dbReference>
<reference evidence="3 4" key="1">
    <citation type="submission" date="2018-12" db="EMBL/GenBank/DDBJ databases">
        <authorList>
            <person name="Sun L."/>
            <person name="Chen Z."/>
        </authorList>
    </citation>
    <scope>NUCLEOTIDE SEQUENCE [LARGE SCALE GENOMIC DNA]</scope>
    <source>
        <strain evidence="3 4">DSM 15890</strain>
    </source>
</reference>
<dbReference type="SUPFAM" id="SSF88713">
    <property type="entry name" value="Glycoside hydrolase/deacetylase"/>
    <property type="match status" value="1"/>
</dbReference>
<evidence type="ECO:0000313" key="3">
    <source>
        <dbReference type="EMBL" id="RUT40721.1"/>
    </source>
</evidence>
<proteinExistence type="predicted"/>
<evidence type="ECO:0000259" key="2">
    <source>
        <dbReference type="PROSITE" id="PS51677"/>
    </source>
</evidence>
<dbReference type="InterPro" id="IPR002509">
    <property type="entry name" value="NODB_dom"/>
</dbReference>
<dbReference type="InterPro" id="IPR050248">
    <property type="entry name" value="Polysacc_deacetylase_ArnD"/>
</dbReference>
<dbReference type="OrthoDB" id="2649545at2"/>
<dbReference type="PROSITE" id="PS51677">
    <property type="entry name" value="NODB"/>
    <property type="match status" value="1"/>
</dbReference>
<keyword evidence="4" id="KW-1185">Reference proteome</keyword>
<dbReference type="EMBL" id="RZNY01000033">
    <property type="protein sequence ID" value="RUT40721.1"/>
    <property type="molecule type" value="Genomic_DNA"/>
</dbReference>